<organism evidence="1 2">
    <name type="scientific">Astrephomene gubernaculifera</name>
    <dbReference type="NCBI Taxonomy" id="47775"/>
    <lineage>
        <taxon>Eukaryota</taxon>
        <taxon>Viridiplantae</taxon>
        <taxon>Chlorophyta</taxon>
        <taxon>core chlorophytes</taxon>
        <taxon>Chlorophyceae</taxon>
        <taxon>CS clade</taxon>
        <taxon>Chlamydomonadales</taxon>
        <taxon>Astrephomenaceae</taxon>
        <taxon>Astrephomene</taxon>
    </lineage>
</organism>
<protein>
    <submittedName>
        <fullName evidence="1">Uncharacterized protein</fullName>
    </submittedName>
</protein>
<comment type="caution">
    <text evidence="1">The sequence shown here is derived from an EMBL/GenBank/DDBJ whole genome shotgun (WGS) entry which is preliminary data.</text>
</comment>
<gene>
    <name evidence="1" type="ORF">Agub_g5906</name>
</gene>
<dbReference type="Proteomes" id="UP001054857">
    <property type="component" value="Unassembled WGS sequence"/>
</dbReference>
<evidence type="ECO:0000313" key="2">
    <source>
        <dbReference type="Proteomes" id="UP001054857"/>
    </source>
</evidence>
<sequence>MFPRPKSTGIMGQRLAAAAPLALFLCLLGICSYAGRDQLNAAIKASGVFIAAQFGQGKPSAVAPATQKGTETLAKLPAAVEAKPSDQLPKIEQKVVPKEQAATPKVLVEIDSKGKKMQILDVPIPEDCYPQQHADYAGDAVVWGLGHKQASAADCCAACKEHQRAHPNDRPCNIWVWCGDPSGICWTMDIHNHTTGDCWLKHQAKWDNNPDRSKSNLEVNHEGKFSAEFRSVHKTSPELVPWVAGVIPAGVNKPAAAAGKQRMQRLRRGV</sequence>
<dbReference type="PANTHER" id="PTHR33344:SF1">
    <property type="entry name" value="OS06G0214100 PROTEIN"/>
    <property type="match status" value="1"/>
</dbReference>
<dbReference type="AlphaFoldDB" id="A0AAD3DP07"/>
<keyword evidence="2" id="KW-1185">Reference proteome</keyword>
<proteinExistence type="predicted"/>
<accession>A0AAD3DP07</accession>
<evidence type="ECO:0000313" key="1">
    <source>
        <dbReference type="EMBL" id="GFR44619.1"/>
    </source>
</evidence>
<dbReference type="EMBL" id="BMAR01000008">
    <property type="protein sequence ID" value="GFR44619.1"/>
    <property type="molecule type" value="Genomic_DNA"/>
</dbReference>
<reference evidence="1 2" key="1">
    <citation type="journal article" date="2021" name="Sci. Rep.">
        <title>Genome sequencing of the multicellular alga Astrephomene provides insights into convergent evolution of germ-soma differentiation.</title>
        <authorList>
            <person name="Yamashita S."/>
            <person name="Yamamoto K."/>
            <person name="Matsuzaki R."/>
            <person name="Suzuki S."/>
            <person name="Yamaguchi H."/>
            <person name="Hirooka S."/>
            <person name="Minakuchi Y."/>
            <person name="Miyagishima S."/>
            <person name="Kawachi M."/>
            <person name="Toyoda A."/>
            <person name="Nozaki H."/>
        </authorList>
    </citation>
    <scope>NUCLEOTIDE SEQUENCE [LARGE SCALE GENOMIC DNA]</scope>
    <source>
        <strain evidence="1 2">NIES-4017</strain>
    </source>
</reference>
<dbReference type="Gene3D" id="3.50.4.10">
    <property type="entry name" value="Hepatocyte Growth Factor"/>
    <property type="match status" value="1"/>
</dbReference>
<dbReference type="PANTHER" id="PTHR33344">
    <property type="entry name" value="OS02G0761600 PROTEIN"/>
    <property type="match status" value="1"/>
</dbReference>
<name>A0AAD3DP07_9CHLO</name>